<comment type="similarity">
    <text evidence="2">Belongs to the ALG14 family.</text>
</comment>
<dbReference type="AlphaFoldDB" id="D8T7I1"/>
<dbReference type="InterPro" id="IPR013969">
    <property type="entry name" value="Oligosacch_biosynth_Alg14"/>
</dbReference>
<dbReference type="Proteomes" id="UP000001514">
    <property type="component" value="Unassembled WGS sequence"/>
</dbReference>
<keyword evidence="4 8" id="KW-0812">Transmembrane</keyword>
<dbReference type="FunCoup" id="D8T7I1">
    <property type="interactions" value="3362"/>
</dbReference>
<dbReference type="SUPFAM" id="SSF53756">
    <property type="entry name" value="UDP-Glycosyltransferase/glycogen phosphorylase"/>
    <property type="match status" value="1"/>
</dbReference>
<evidence type="ECO:0000256" key="6">
    <source>
        <dbReference type="ARBA" id="ARBA00022989"/>
    </source>
</evidence>
<name>D8T7I1_SELML</name>
<gene>
    <name evidence="9" type="ORF">SELMODRAFT_133829</name>
</gene>
<dbReference type="GO" id="GO:0006488">
    <property type="term" value="P:dolichol-linked oligosaccharide biosynthetic process"/>
    <property type="evidence" value="ECO:0000318"/>
    <property type="project" value="GO_Central"/>
</dbReference>
<organism evidence="10">
    <name type="scientific">Selaginella moellendorffii</name>
    <name type="common">Spikemoss</name>
    <dbReference type="NCBI Taxonomy" id="88036"/>
    <lineage>
        <taxon>Eukaryota</taxon>
        <taxon>Viridiplantae</taxon>
        <taxon>Streptophyta</taxon>
        <taxon>Embryophyta</taxon>
        <taxon>Tracheophyta</taxon>
        <taxon>Lycopodiopsida</taxon>
        <taxon>Selaginellales</taxon>
        <taxon>Selaginellaceae</taxon>
        <taxon>Selaginella</taxon>
    </lineage>
</organism>
<dbReference type="PANTHER" id="PTHR12154">
    <property type="entry name" value="GLYCOSYL TRANSFERASE-RELATED"/>
    <property type="match status" value="1"/>
</dbReference>
<dbReference type="Gene3D" id="3.40.50.2000">
    <property type="entry name" value="Glycogen Phosphorylase B"/>
    <property type="match status" value="1"/>
</dbReference>
<dbReference type="HOGENOM" id="CLU_064541_2_0_1"/>
<dbReference type="InParanoid" id="D8T7I1"/>
<evidence type="ECO:0000313" key="10">
    <source>
        <dbReference type="Proteomes" id="UP000001514"/>
    </source>
</evidence>
<accession>D8T7I1</accession>
<dbReference type="PANTHER" id="PTHR12154:SF4">
    <property type="entry name" value="UDP-N-ACETYLGLUCOSAMINE TRANSFERASE SUBUNIT ALG14 HOMOLOG"/>
    <property type="match status" value="1"/>
</dbReference>
<keyword evidence="7 8" id="KW-0472">Membrane</keyword>
<feature type="transmembrane region" description="Helical" evidence="8">
    <location>
        <begin position="6"/>
        <end position="26"/>
    </location>
</feature>
<evidence type="ECO:0000256" key="2">
    <source>
        <dbReference type="ARBA" id="ARBA00009731"/>
    </source>
</evidence>
<keyword evidence="10" id="KW-1185">Reference proteome</keyword>
<keyword evidence="6 8" id="KW-1133">Transmembrane helix</keyword>
<protein>
    <recommendedName>
        <fullName evidence="3">UDP-N-acetylglucosamine transferase subunit ALG14</fullName>
    </recommendedName>
</protein>
<dbReference type="FunFam" id="3.40.50.2000:FF:000182">
    <property type="entry name" value="UDP-N-acetylglucosamine transferase subunit ALG14 isogeny"/>
    <property type="match status" value="1"/>
</dbReference>
<reference evidence="9 10" key="1">
    <citation type="journal article" date="2011" name="Science">
        <title>The Selaginella genome identifies genetic changes associated with the evolution of vascular plants.</title>
        <authorList>
            <person name="Banks J.A."/>
            <person name="Nishiyama T."/>
            <person name="Hasebe M."/>
            <person name="Bowman J.L."/>
            <person name="Gribskov M."/>
            <person name="dePamphilis C."/>
            <person name="Albert V.A."/>
            <person name="Aono N."/>
            <person name="Aoyama T."/>
            <person name="Ambrose B.A."/>
            <person name="Ashton N.W."/>
            <person name="Axtell M.J."/>
            <person name="Barker E."/>
            <person name="Barker M.S."/>
            <person name="Bennetzen J.L."/>
            <person name="Bonawitz N.D."/>
            <person name="Chapple C."/>
            <person name="Cheng C."/>
            <person name="Correa L.G."/>
            <person name="Dacre M."/>
            <person name="DeBarry J."/>
            <person name="Dreyer I."/>
            <person name="Elias M."/>
            <person name="Engstrom E.M."/>
            <person name="Estelle M."/>
            <person name="Feng L."/>
            <person name="Finet C."/>
            <person name="Floyd S.K."/>
            <person name="Frommer W.B."/>
            <person name="Fujita T."/>
            <person name="Gramzow L."/>
            <person name="Gutensohn M."/>
            <person name="Harholt J."/>
            <person name="Hattori M."/>
            <person name="Heyl A."/>
            <person name="Hirai T."/>
            <person name="Hiwatashi Y."/>
            <person name="Ishikawa M."/>
            <person name="Iwata M."/>
            <person name="Karol K.G."/>
            <person name="Koehler B."/>
            <person name="Kolukisaoglu U."/>
            <person name="Kubo M."/>
            <person name="Kurata T."/>
            <person name="Lalonde S."/>
            <person name="Li K."/>
            <person name="Li Y."/>
            <person name="Litt A."/>
            <person name="Lyons E."/>
            <person name="Manning G."/>
            <person name="Maruyama T."/>
            <person name="Michael T.P."/>
            <person name="Mikami K."/>
            <person name="Miyazaki S."/>
            <person name="Morinaga S."/>
            <person name="Murata T."/>
            <person name="Mueller-Roeber B."/>
            <person name="Nelson D.R."/>
            <person name="Obara M."/>
            <person name="Oguri Y."/>
            <person name="Olmstead R.G."/>
            <person name="Onodera N."/>
            <person name="Petersen B.L."/>
            <person name="Pils B."/>
            <person name="Prigge M."/>
            <person name="Rensing S.A."/>
            <person name="Riano-Pachon D.M."/>
            <person name="Roberts A.W."/>
            <person name="Sato Y."/>
            <person name="Scheller H.V."/>
            <person name="Schulz B."/>
            <person name="Schulz C."/>
            <person name="Shakirov E.V."/>
            <person name="Shibagaki N."/>
            <person name="Shinohara N."/>
            <person name="Shippen D.E."/>
            <person name="Soerensen I."/>
            <person name="Sotooka R."/>
            <person name="Sugimoto N."/>
            <person name="Sugita M."/>
            <person name="Sumikawa N."/>
            <person name="Tanurdzic M."/>
            <person name="Theissen G."/>
            <person name="Ulvskov P."/>
            <person name="Wakazuki S."/>
            <person name="Weng J.K."/>
            <person name="Willats W.W."/>
            <person name="Wipf D."/>
            <person name="Wolf P.G."/>
            <person name="Yang L."/>
            <person name="Zimmer A.D."/>
            <person name="Zhu Q."/>
            <person name="Mitros T."/>
            <person name="Hellsten U."/>
            <person name="Loque D."/>
            <person name="Otillar R."/>
            <person name="Salamov A."/>
            <person name="Schmutz J."/>
            <person name="Shapiro H."/>
            <person name="Lindquist E."/>
            <person name="Lucas S."/>
            <person name="Rokhsar D."/>
            <person name="Grigoriev I.V."/>
        </authorList>
    </citation>
    <scope>NUCLEOTIDE SEQUENCE [LARGE SCALE GENOMIC DNA]</scope>
</reference>
<proteinExistence type="inferred from homology"/>
<dbReference type="KEGG" id="smo:SELMODRAFT_133829"/>
<dbReference type="EMBL" id="GL377686">
    <property type="protein sequence ID" value="EFJ07300.1"/>
    <property type="molecule type" value="Genomic_DNA"/>
</dbReference>
<keyword evidence="5" id="KW-0256">Endoplasmic reticulum</keyword>
<feature type="transmembrane region" description="Helical" evidence="8">
    <location>
        <begin position="154"/>
        <end position="172"/>
    </location>
</feature>
<comment type="subcellular location">
    <subcellularLocation>
        <location evidence="1">Endoplasmic reticulum membrane</location>
        <topology evidence="1">Single-pass membrane protein</topology>
    </subcellularLocation>
</comment>
<evidence type="ECO:0000256" key="3">
    <source>
        <dbReference type="ARBA" id="ARBA00017467"/>
    </source>
</evidence>
<sequence>MEDWFPLFCGAALGLVLWRLLVVYAFTGKPRAPGSRAFKTLVVLGSGGHTAEMLNVVEMLRPERYSPRIYLAAASDNMSLPRARAAEEKSSSAATLVGARHYLQIYRSREVGQSYLTSVVTTLMAIAHALWVVFRIRPDVVLCNGPGTCLPVCVAAFLLKVLGLKWATLVYVESIARVQKLSLTGLILYRLHAMDLFYVQWPQLKERFPRSLYVGRLM</sequence>
<dbReference type="GO" id="GO:0043541">
    <property type="term" value="C:UDP-N-acetylglucosamine transferase complex"/>
    <property type="evidence" value="ECO:0000318"/>
    <property type="project" value="GO_Central"/>
</dbReference>
<dbReference type="Gramene" id="EFJ07300">
    <property type="protein sequence ID" value="EFJ07300"/>
    <property type="gene ID" value="SELMODRAFT_133829"/>
</dbReference>
<evidence type="ECO:0000256" key="7">
    <source>
        <dbReference type="ARBA" id="ARBA00023136"/>
    </source>
</evidence>
<evidence type="ECO:0000256" key="5">
    <source>
        <dbReference type="ARBA" id="ARBA00022824"/>
    </source>
</evidence>
<evidence type="ECO:0000256" key="4">
    <source>
        <dbReference type="ARBA" id="ARBA00022692"/>
    </source>
</evidence>
<feature type="transmembrane region" description="Helical" evidence="8">
    <location>
        <begin position="115"/>
        <end position="134"/>
    </location>
</feature>
<evidence type="ECO:0000256" key="8">
    <source>
        <dbReference type="SAM" id="Phobius"/>
    </source>
</evidence>
<evidence type="ECO:0000313" key="9">
    <source>
        <dbReference type="EMBL" id="EFJ07300.1"/>
    </source>
</evidence>
<evidence type="ECO:0000256" key="1">
    <source>
        <dbReference type="ARBA" id="ARBA00004389"/>
    </source>
</evidence>
<dbReference type="OMA" id="CRIVFIE"/>
<dbReference type="eggNOG" id="KOG3339">
    <property type="taxonomic scope" value="Eukaryota"/>
</dbReference>
<dbReference type="STRING" id="88036.D8T7I1"/>
<dbReference type="Pfam" id="PF08660">
    <property type="entry name" value="Alg14"/>
    <property type="match status" value="1"/>
</dbReference>